<evidence type="ECO:0000259" key="6">
    <source>
        <dbReference type="PROSITE" id="PS51898"/>
    </source>
</evidence>
<comment type="similarity">
    <text evidence="1">Belongs to the 'phage' integrase family.</text>
</comment>
<dbReference type="Pfam" id="PF26003">
    <property type="entry name" value="Integrase_N_phage"/>
    <property type="match status" value="1"/>
</dbReference>
<gene>
    <name evidence="8" type="ORF">EDD32_3153</name>
</gene>
<dbReference type="InterPro" id="IPR058717">
    <property type="entry name" value="Phage_L5_Integrase_N"/>
</dbReference>
<organism evidence="8 9">
    <name type="scientific">Georgenia muralis</name>
    <dbReference type="NCBI Taxonomy" id="154117"/>
    <lineage>
        <taxon>Bacteria</taxon>
        <taxon>Bacillati</taxon>
        <taxon>Actinomycetota</taxon>
        <taxon>Actinomycetes</taxon>
        <taxon>Micrococcales</taxon>
        <taxon>Bogoriellaceae</taxon>
        <taxon>Georgenia</taxon>
    </lineage>
</organism>
<dbReference type="GO" id="GO:0006310">
    <property type="term" value="P:DNA recombination"/>
    <property type="evidence" value="ECO:0007669"/>
    <property type="project" value="UniProtKB-KW"/>
</dbReference>
<proteinExistence type="inferred from homology"/>
<dbReference type="PROSITE" id="PS51898">
    <property type="entry name" value="TYR_RECOMBINASE"/>
    <property type="match status" value="1"/>
</dbReference>
<dbReference type="AlphaFoldDB" id="A0A3N4Z5I9"/>
<dbReference type="GO" id="GO:0015074">
    <property type="term" value="P:DNA integration"/>
    <property type="evidence" value="ECO:0007669"/>
    <property type="project" value="InterPro"/>
</dbReference>
<keyword evidence="3" id="KW-0233">DNA recombination</keyword>
<reference evidence="8 9" key="1">
    <citation type="submission" date="2018-11" db="EMBL/GenBank/DDBJ databases">
        <title>Sequencing the genomes of 1000 actinobacteria strains.</title>
        <authorList>
            <person name="Klenk H.-P."/>
        </authorList>
    </citation>
    <scope>NUCLEOTIDE SEQUENCE [LARGE SCALE GENOMIC DNA]</scope>
    <source>
        <strain evidence="8 9">DSM 14418</strain>
    </source>
</reference>
<keyword evidence="9" id="KW-1185">Reference proteome</keyword>
<dbReference type="EMBL" id="RKRA01000001">
    <property type="protein sequence ID" value="RPF28619.1"/>
    <property type="molecule type" value="Genomic_DNA"/>
</dbReference>
<dbReference type="InterPro" id="IPR013762">
    <property type="entry name" value="Integrase-like_cat_sf"/>
</dbReference>
<evidence type="ECO:0000259" key="7">
    <source>
        <dbReference type="PROSITE" id="PS51900"/>
    </source>
</evidence>
<evidence type="ECO:0000256" key="4">
    <source>
        <dbReference type="PROSITE-ProRule" id="PRU01248"/>
    </source>
</evidence>
<keyword evidence="2 4" id="KW-0238">DNA-binding</keyword>
<dbReference type="OrthoDB" id="1822491at2"/>
<dbReference type="InterPro" id="IPR002104">
    <property type="entry name" value="Integrase_catalytic"/>
</dbReference>
<dbReference type="PANTHER" id="PTHR30349">
    <property type="entry name" value="PHAGE INTEGRASE-RELATED"/>
    <property type="match status" value="1"/>
</dbReference>
<dbReference type="Gene3D" id="1.10.443.10">
    <property type="entry name" value="Intergrase catalytic core"/>
    <property type="match status" value="1"/>
</dbReference>
<sequence>MAAGSRRGFGNTERRKNAKTGKTTGWRARYRGPDLGRYHRSFTTKIDAEAWLYAEEALIARGEWVPPDQRVARVTVTLNEYVGANIKIRKLAPRTREEYETYVERFLTHDELGGKSLRAISARDITAWYSRLQEHTGTTMSARVYGFVSSVFNAAVRDRLVDHNPCTIRGASEAPRRSKKTIATPEEIAEALLHLDKRYRAMILLAAWSGLRSGEFRNLRRRNVDLVGRRVVVDEQVQNLRGQGKVVRGVKTEAGARIVHLPASVIGVLETHMSEFSQAGPDGLVFPSRIGTPISQSVLHKVWNEARQAIGRPDLRIHDLRATAATQAARTGATIAELQARLGHTTPNAAMKYQAAVAARDAHIAVALDDFITLPVDLTAAKKRTPAPDARKGSRRKATGGKRST</sequence>
<feature type="domain" description="Tyr recombinase" evidence="6">
    <location>
        <begin position="179"/>
        <end position="369"/>
    </location>
</feature>
<dbReference type="PANTHER" id="PTHR30349:SF64">
    <property type="entry name" value="PROPHAGE INTEGRASE INTD-RELATED"/>
    <property type="match status" value="1"/>
</dbReference>
<dbReference type="InterPro" id="IPR050090">
    <property type="entry name" value="Tyrosine_recombinase_XerCD"/>
</dbReference>
<dbReference type="InterPro" id="IPR011010">
    <property type="entry name" value="DNA_brk_join_enz"/>
</dbReference>
<evidence type="ECO:0000256" key="5">
    <source>
        <dbReference type="SAM" id="MobiDB-lite"/>
    </source>
</evidence>
<evidence type="ECO:0000313" key="8">
    <source>
        <dbReference type="EMBL" id="RPF28619.1"/>
    </source>
</evidence>
<dbReference type="PROSITE" id="PS51900">
    <property type="entry name" value="CB"/>
    <property type="match status" value="1"/>
</dbReference>
<name>A0A3N4Z5I9_9MICO</name>
<dbReference type="InterPro" id="IPR010998">
    <property type="entry name" value="Integrase_recombinase_N"/>
</dbReference>
<feature type="compositionally biased region" description="Basic residues" evidence="5">
    <location>
        <begin position="393"/>
        <end position="405"/>
    </location>
</feature>
<protein>
    <submittedName>
        <fullName evidence="8">Site-specific recombinase XerD</fullName>
    </submittedName>
</protein>
<feature type="domain" description="Core-binding (CB)" evidence="7">
    <location>
        <begin position="76"/>
        <end position="156"/>
    </location>
</feature>
<evidence type="ECO:0000313" key="9">
    <source>
        <dbReference type="Proteomes" id="UP000280726"/>
    </source>
</evidence>
<dbReference type="Gene3D" id="1.10.150.130">
    <property type="match status" value="1"/>
</dbReference>
<dbReference type="RefSeq" id="WP_123918968.1">
    <property type="nucleotide sequence ID" value="NZ_RKRA01000001.1"/>
</dbReference>
<comment type="caution">
    <text evidence="8">The sequence shown here is derived from an EMBL/GenBank/DDBJ whole genome shotgun (WGS) entry which is preliminary data.</text>
</comment>
<dbReference type="GO" id="GO:0003677">
    <property type="term" value="F:DNA binding"/>
    <property type="evidence" value="ECO:0007669"/>
    <property type="project" value="UniProtKB-UniRule"/>
</dbReference>
<evidence type="ECO:0000256" key="2">
    <source>
        <dbReference type="ARBA" id="ARBA00023125"/>
    </source>
</evidence>
<accession>A0A3N4Z5I9</accession>
<feature type="region of interest" description="Disordered" evidence="5">
    <location>
        <begin position="382"/>
        <end position="405"/>
    </location>
</feature>
<feature type="region of interest" description="Disordered" evidence="5">
    <location>
        <begin position="1"/>
        <end position="26"/>
    </location>
</feature>
<dbReference type="Proteomes" id="UP000280726">
    <property type="component" value="Unassembled WGS sequence"/>
</dbReference>
<dbReference type="Pfam" id="PF00589">
    <property type="entry name" value="Phage_integrase"/>
    <property type="match status" value="1"/>
</dbReference>
<evidence type="ECO:0000256" key="3">
    <source>
        <dbReference type="ARBA" id="ARBA00023172"/>
    </source>
</evidence>
<dbReference type="InterPro" id="IPR044068">
    <property type="entry name" value="CB"/>
</dbReference>
<evidence type="ECO:0000256" key="1">
    <source>
        <dbReference type="ARBA" id="ARBA00008857"/>
    </source>
</evidence>
<dbReference type="SUPFAM" id="SSF56349">
    <property type="entry name" value="DNA breaking-rejoining enzymes"/>
    <property type="match status" value="1"/>
</dbReference>